<proteinExistence type="predicted"/>
<dbReference type="SUPFAM" id="SSF48498">
    <property type="entry name" value="Tetracyclin repressor-like, C-terminal domain"/>
    <property type="match status" value="1"/>
</dbReference>
<organism evidence="1 2">
    <name type="scientific">Pseudonocardia xinjiangensis</name>
    <dbReference type="NCBI Taxonomy" id="75289"/>
    <lineage>
        <taxon>Bacteria</taxon>
        <taxon>Bacillati</taxon>
        <taxon>Actinomycetota</taxon>
        <taxon>Actinomycetes</taxon>
        <taxon>Pseudonocardiales</taxon>
        <taxon>Pseudonocardiaceae</taxon>
        <taxon>Pseudonocardia</taxon>
    </lineage>
</organism>
<evidence type="ECO:0000313" key="1">
    <source>
        <dbReference type="EMBL" id="NMH77350.1"/>
    </source>
</evidence>
<accession>A0ABX1RD34</accession>
<evidence type="ECO:0008006" key="3">
    <source>
        <dbReference type="Google" id="ProtNLM"/>
    </source>
</evidence>
<evidence type="ECO:0000313" key="2">
    <source>
        <dbReference type="Proteomes" id="UP001296706"/>
    </source>
</evidence>
<dbReference type="Proteomes" id="UP001296706">
    <property type="component" value="Unassembled WGS sequence"/>
</dbReference>
<dbReference type="EMBL" id="JAAXKY010000022">
    <property type="protein sequence ID" value="NMH77350.1"/>
    <property type="molecule type" value="Genomic_DNA"/>
</dbReference>
<name>A0ABX1RD34_9PSEU</name>
<keyword evidence="2" id="KW-1185">Reference proteome</keyword>
<dbReference type="RefSeq" id="WP_169395420.1">
    <property type="nucleotide sequence ID" value="NZ_BAAAJH010000031.1"/>
</dbReference>
<gene>
    <name evidence="1" type="ORF">HF577_09645</name>
</gene>
<protein>
    <recommendedName>
        <fullName evidence="3">TetR family transcriptional regulator</fullName>
    </recommendedName>
</protein>
<dbReference type="Gene3D" id="1.10.357.10">
    <property type="entry name" value="Tetracycline Repressor, domain 2"/>
    <property type="match status" value="1"/>
</dbReference>
<reference evidence="1 2" key="1">
    <citation type="submission" date="2020-04" db="EMBL/GenBank/DDBJ databases">
        <authorList>
            <person name="Klaysubun C."/>
            <person name="Duangmal K."/>
            <person name="Lipun K."/>
        </authorList>
    </citation>
    <scope>NUCLEOTIDE SEQUENCE [LARGE SCALE GENOMIC DNA]</scope>
    <source>
        <strain evidence="1 2">JCM 11839</strain>
    </source>
</reference>
<comment type="caution">
    <text evidence="1">The sequence shown here is derived from an EMBL/GenBank/DDBJ whole genome shotgun (WGS) entry which is preliminary data.</text>
</comment>
<sequence>MGVLPRRRTSPHAERGELDAAADLAELGTGVMAALQGGLVLAHAGCSEQPVRTTLGLAVDRVALTGRLQAMSS</sequence>
<dbReference type="InterPro" id="IPR036271">
    <property type="entry name" value="Tet_transcr_reg_TetR-rel_C_sf"/>
</dbReference>